<evidence type="ECO:0000313" key="1">
    <source>
        <dbReference type="EMBL" id="KAJ7200612.1"/>
    </source>
</evidence>
<protein>
    <submittedName>
        <fullName evidence="1">Uncharacterized protein</fullName>
    </submittedName>
</protein>
<organism evidence="1 2">
    <name type="scientific">Mycena pura</name>
    <dbReference type="NCBI Taxonomy" id="153505"/>
    <lineage>
        <taxon>Eukaryota</taxon>
        <taxon>Fungi</taxon>
        <taxon>Dikarya</taxon>
        <taxon>Basidiomycota</taxon>
        <taxon>Agaricomycotina</taxon>
        <taxon>Agaricomycetes</taxon>
        <taxon>Agaricomycetidae</taxon>
        <taxon>Agaricales</taxon>
        <taxon>Marasmiineae</taxon>
        <taxon>Mycenaceae</taxon>
        <taxon>Mycena</taxon>
    </lineage>
</organism>
<reference evidence="1" key="1">
    <citation type="submission" date="2023-03" db="EMBL/GenBank/DDBJ databases">
        <title>Massive genome expansion in bonnet fungi (Mycena s.s.) driven by repeated elements and novel gene families across ecological guilds.</title>
        <authorList>
            <consortium name="Lawrence Berkeley National Laboratory"/>
            <person name="Harder C.B."/>
            <person name="Miyauchi S."/>
            <person name="Viragh M."/>
            <person name="Kuo A."/>
            <person name="Thoen E."/>
            <person name="Andreopoulos B."/>
            <person name="Lu D."/>
            <person name="Skrede I."/>
            <person name="Drula E."/>
            <person name="Henrissat B."/>
            <person name="Morin E."/>
            <person name="Kohler A."/>
            <person name="Barry K."/>
            <person name="LaButti K."/>
            <person name="Morin E."/>
            <person name="Salamov A."/>
            <person name="Lipzen A."/>
            <person name="Mereny Z."/>
            <person name="Hegedus B."/>
            <person name="Baldrian P."/>
            <person name="Stursova M."/>
            <person name="Weitz H."/>
            <person name="Taylor A."/>
            <person name="Grigoriev I.V."/>
            <person name="Nagy L.G."/>
            <person name="Martin F."/>
            <person name="Kauserud H."/>
        </authorList>
    </citation>
    <scope>NUCLEOTIDE SEQUENCE</scope>
    <source>
        <strain evidence="1">9144</strain>
    </source>
</reference>
<dbReference type="EMBL" id="JARJCW010000062">
    <property type="protein sequence ID" value="KAJ7200612.1"/>
    <property type="molecule type" value="Genomic_DNA"/>
</dbReference>
<keyword evidence="2" id="KW-1185">Reference proteome</keyword>
<proteinExistence type="predicted"/>
<comment type="caution">
    <text evidence="1">The sequence shown here is derived from an EMBL/GenBank/DDBJ whole genome shotgun (WGS) entry which is preliminary data.</text>
</comment>
<accession>A0AAD6Y4A9</accession>
<dbReference type="AlphaFoldDB" id="A0AAD6Y4A9"/>
<sequence>MRSIKNKCGADGSDRVHSLAMSKEYMEKMFAWSDSICAPATYFNPLPSPAESLERMKHLMFKAFVSTGWTVWTRNFELIKLREKDLSFGFEDPRAFNTPRCDCTSANNCLATSRSGAEVVPRTSFEGSNQRPPGYEHVQNMMTAHFPSKPWYH</sequence>
<name>A0AAD6Y4A9_9AGAR</name>
<gene>
    <name evidence="1" type="ORF">GGX14DRAFT_659990</name>
</gene>
<evidence type="ECO:0000313" key="2">
    <source>
        <dbReference type="Proteomes" id="UP001219525"/>
    </source>
</evidence>
<dbReference type="Proteomes" id="UP001219525">
    <property type="component" value="Unassembled WGS sequence"/>
</dbReference>